<gene>
    <name evidence="1" type="ORF">EJB05_27689</name>
</gene>
<evidence type="ECO:0000313" key="2">
    <source>
        <dbReference type="Proteomes" id="UP000324897"/>
    </source>
</evidence>
<accession>A0A5J9UPL6</accession>
<dbReference type="AlphaFoldDB" id="A0A5J9UPL6"/>
<feature type="non-terminal residue" evidence="1">
    <location>
        <position position="94"/>
    </location>
</feature>
<dbReference type="EMBL" id="RWGY01000013">
    <property type="protein sequence ID" value="TVU25201.1"/>
    <property type="molecule type" value="Genomic_DNA"/>
</dbReference>
<protein>
    <submittedName>
        <fullName evidence="1">Uncharacterized protein</fullName>
    </submittedName>
</protein>
<evidence type="ECO:0000313" key="1">
    <source>
        <dbReference type="EMBL" id="TVU25201.1"/>
    </source>
</evidence>
<organism evidence="1 2">
    <name type="scientific">Eragrostis curvula</name>
    <name type="common">weeping love grass</name>
    <dbReference type="NCBI Taxonomy" id="38414"/>
    <lineage>
        <taxon>Eukaryota</taxon>
        <taxon>Viridiplantae</taxon>
        <taxon>Streptophyta</taxon>
        <taxon>Embryophyta</taxon>
        <taxon>Tracheophyta</taxon>
        <taxon>Spermatophyta</taxon>
        <taxon>Magnoliopsida</taxon>
        <taxon>Liliopsida</taxon>
        <taxon>Poales</taxon>
        <taxon>Poaceae</taxon>
        <taxon>PACMAD clade</taxon>
        <taxon>Chloridoideae</taxon>
        <taxon>Eragrostideae</taxon>
        <taxon>Eragrostidinae</taxon>
        <taxon>Eragrostis</taxon>
    </lineage>
</organism>
<name>A0A5J9UPL6_9POAL</name>
<dbReference type="Gramene" id="TVU25201">
    <property type="protein sequence ID" value="TVU25201"/>
    <property type="gene ID" value="EJB05_27689"/>
</dbReference>
<comment type="caution">
    <text evidence="1">The sequence shown here is derived from an EMBL/GenBank/DDBJ whole genome shotgun (WGS) entry which is preliminary data.</text>
</comment>
<reference evidence="1 2" key="1">
    <citation type="journal article" date="2019" name="Sci. Rep.">
        <title>A high-quality genome of Eragrostis curvula grass provides insights into Poaceae evolution and supports new strategies to enhance forage quality.</title>
        <authorList>
            <person name="Carballo J."/>
            <person name="Santos B.A.C.M."/>
            <person name="Zappacosta D."/>
            <person name="Garbus I."/>
            <person name="Selva J.P."/>
            <person name="Gallo C.A."/>
            <person name="Diaz A."/>
            <person name="Albertini E."/>
            <person name="Caccamo M."/>
            <person name="Echenique V."/>
        </authorList>
    </citation>
    <scope>NUCLEOTIDE SEQUENCE [LARGE SCALE GENOMIC DNA]</scope>
    <source>
        <strain evidence="2">cv. Victoria</strain>
        <tissue evidence="1">Leaf</tissue>
    </source>
</reference>
<keyword evidence="2" id="KW-1185">Reference proteome</keyword>
<dbReference type="Proteomes" id="UP000324897">
    <property type="component" value="Chromosome 2"/>
</dbReference>
<sequence>MRARQGRGLSHHLPLLGLQRIEPSPAIAWRYVNRTKLIELKETSNHEDPNAFDLFKECHYSNKKKCYTSSIQLAIKRIFEAADADKNPSLLMRM</sequence>
<proteinExistence type="predicted"/>